<name>A0A8S9JMH5_BRACR</name>
<gene>
    <name evidence="1" type="ORF">F2Q68_00006581</name>
</gene>
<dbReference type="AlphaFoldDB" id="A0A8S9JMH5"/>
<protein>
    <submittedName>
        <fullName evidence="1">Uncharacterized protein</fullName>
    </submittedName>
</protein>
<accession>A0A8S9JMH5</accession>
<dbReference type="EMBL" id="QGKW02001660">
    <property type="protein sequence ID" value="KAF2582938.1"/>
    <property type="molecule type" value="Genomic_DNA"/>
</dbReference>
<dbReference type="Proteomes" id="UP000712281">
    <property type="component" value="Unassembled WGS sequence"/>
</dbReference>
<sequence>MQMRLQSVENQVTGRSLLPLLTHSTNGLKWLASKSVTFSFSATKRVKTRCFK</sequence>
<organism evidence="1 2">
    <name type="scientific">Brassica cretica</name>
    <name type="common">Mustard</name>
    <dbReference type="NCBI Taxonomy" id="69181"/>
    <lineage>
        <taxon>Eukaryota</taxon>
        <taxon>Viridiplantae</taxon>
        <taxon>Streptophyta</taxon>
        <taxon>Embryophyta</taxon>
        <taxon>Tracheophyta</taxon>
        <taxon>Spermatophyta</taxon>
        <taxon>Magnoliopsida</taxon>
        <taxon>eudicotyledons</taxon>
        <taxon>Gunneridae</taxon>
        <taxon>Pentapetalae</taxon>
        <taxon>rosids</taxon>
        <taxon>malvids</taxon>
        <taxon>Brassicales</taxon>
        <taxon>Brassicaceae</taxon>
        <taxon>Brassiceae</taxon>
        <taxon>Brassica</taxon>
    </lineage>
</organism>
<reference evidence="1" key="1">
    <citation type="submission" date="2019-12" db="EMBL/GenBank/DDBJ databases">
        <title>Genome sequencing and annotation of Brassica cretica.</title>
        <authorList>
            <person name="Studholme D.J."/>
            <person name="Sarris P.F."/>
        </authorList>
    </citation>
    <scope>NUCLEOTIDE SEQUENCE</scope>
    <source>
        <strain evidence="1">PFS-001/15</strain>
        <tissue evidence="1">Leaf</tissue>
    </source>
</reference>
<evidence type="ECO:0000313" key="2">
    <source>
        <dbReference type="Proteomes" id="UP000712281"/>
    </source>
</evidence>
<evidence type="ECO:0000313" key="1">
    <source>
        <dbReference type="EMBL" id="KAF2582938.1"/>
    </source>
</evidence>
<comment type="caution">
    <text evidence="1">The sequence shown here is derived from an EMBL/GenBank/DDBJ whole genome shotgun (WGS) entry which is preliminary data.</text>
</comment>
<proteinExistence type="predicted"/>